<dbReference type="AlphaFoldDB" id="A0AAN8IC47"/>
<evidence type="ECO:0000256" key="7">
    <source>
        <dbReference type="RuleBase" id="RU003346"/>
    </source>
</evidence>
<feature type="domain" description="Major facilitator superfamily (MFS) profile" evidence="10">
    <location>
        <begin position="20"/>
        <end position="466"/>
    </location>
</feature>
<feature type="transmembrane region" description="Helical" evidence="9">
    <location>
        <begin position="312"/>
        <end position="333"/>
    </location>
</feature>
<dbReference type="Gene3D" id="1.20.1250.20">
    <property type="entry name" value="MFS general substrate transporter like domains"/>
    <property type="match status" value="1"/>
</dbReference>
<keyword evidence="12" id="KW-1185">Reference proteome</keyword>
<dbReference type="InterPro" id="IPR005829">
    <property type="entry name" value="Sugar_transporter_CS"/>
</dbReference>
<evidence type="ECO:0000256" key="2">
    <source>
        <dbReference type="ARBA" id="ARBA00010992"/>
    </source>
</evidence>
<feature type="transmembrane region" description="Helical" evidence="9">
    <location>
        <begin position="100"/>
        <end position="122"/>
    </location>
</feature>
<feature type="transmembrane region" description="Helical" evidence="9">
    <location>
        <begin position="277"/>
        <end position="300"/>
    </location>
</feature>
<organism evidence="11 12">
    <name type="scientific">Knufia fluminis</name>
    <dbReference type="NCBI Taxonomy" id="191047"/>
    <lineage>
        <taxon>Eukaryota</taxon>
        <taxon>Fungi</taxon>
        <taxon>Dikarya</taxon>
        <taxon>Ascomycota</taxon>
        <taxon>Pezizomycotina</taxon>
        <taxon>Eurotiomycetes</taxon>
        <taxon>Chaetothyriomycetidae</taxon>
        <taxon>Chaetothyriales</taxon>
        <taxon>Trichomeriaceae</taxon>
        <taxon>Knufia</taxon>
    </lineage>
</organism>
<protein>
    <submittedName>
        <fullName evidence="11">Plasma membrane low glucose sensor</fullName>
    </submittedName>
</protein>
<evidence type="ECO:0000256" key="3">
    <source>
        <dbReference type="ARBA" id="ARBA00022448"/>
    </source>
</evidence>
<dbReference type="InterPro" id="IPR050360">
    <property type="entry name" value="MFS_Sugar_Transporters"/>
</dbReference>
<dbReference type="InterPro" id="IPR036259">
    <property type="entry name" value="MFS_trans_sf"/>
</dbReference>
<keyword evidence="4 9" id="KW-0812">Transmembrane</keyword>
<dbReference type="SUPFAM" id="SSF103473">
    <property type="entry name" value="MFS general substrate transporter"/>
    <property type="match status" value="1"/>
</dbReference>
<dbReference type="GO" id="GO:0016020">
    <property type="term" value="C:membrane"/>
    <property type="evidence" value="ECO:0007669"/>
    <property type="project" value="UniProtKB-SubCell"/>
</dbReference>
<evidence type="ECO:0000313" key="11">
    <source>
        <dbReference type="EMBL" id="KAK5958100.1"/>
    </source>
</evidence>
<dbReference type="InterPro" id="IPR003663">
    <property type="entry name" value="Sugar/inositol_transpt"/>
</dbReference>
<dbReference type="FunFam" id="1.20.1250.20:FF:000134">
    <property type="entry name" value="MFS sugar transporter protein"/>
    <property type="match status" value="1"/>
</dbReference>
<feature type="region of interest" description="Disordered" evidence="8">
    <location>
        <begin position="506"/>
        <end position="529"/>
    </location>
</feature>
<dbReference type="PROSITE" id="PS00216">
    <property type="entry name" value="SUGAR_TRANSPORT_1"/>
    <property type="match status" value="1"/>
</dbReference>
<comment type="subcellular location">
    <subcellularLocation>
        <location evidence="1">Membrane</location>
        <topology evidence="1">Multi-pass membrane protein</topology>
    </subcellularLocation>
</comment>
<feature type="transmembrane region" description="Helical" evidence="9">
    <location>
        <begin position="188"/>
        <end position="209"/>
    </location>
</feature>
<keyword evidence="3 7" id="KW-0813">Transport</keyword>
<evidence type="ECO:0000256" key="4">
    <source>
        <dbReference type="ARBA" id="ARBA00022692"/>
    </source>
</evidence>
<dbReference type="Proteomes" id="UP001316803">
    <property type="component" value="Unassembled WGS sequence"/>
</dbReference>
<dbReference type="GO" id="GO:0005351">
    <property type="term" value="F:carbohydrate:proton symporter activity"/>
    <property type="evidence" value="ECO:0007669"/>
    <property type="project" value="TreeGrafter"/>
</dbReference>
<sequence length="529" mass="57371">MAKFNLLPSRDIGGLPGVMMVLFVAFGGLLFGYDTGTISGIMAMSYFKERFSTTTDVATGEPIITAGQQALIVSMLSVGTFVGALSGAPLGDLLGRRMGLVWACVVFNVGAAMQTAATAIPLFTAGRAVAGAGVGIISALIPLYQAETAPSYLRGTLIGSYQLFITIGLLVASCVNKGTQARDNTGSYRIPCAIQIIFGFILMGGMAWLPDTPRYFVKKGQLDKARKSLAQLRRRKPEDSGITTELDWIVSSCAIEMEQAGGWAECFSRRDGHIWRLLTGCSIMALNQLVGVNFIFYFGTQFFQEAGVKSPFIIQLITNLVNVCSCIPGLWLVEKWGRRPLLMFGAAGMFTCQFIVAGVGLGSSTDVANNVLIAFVCFYIFFNAMTWGPVGWTVVGEIFPLQIRAKAVSMSIASIWAFNWAIAYATPYLIEDDSQSANLGYNVFFIWGTCCGIAFLFTYFCVYETKGLSLEQVNELYAVCSFAPRSNAARKRLQQQAAIDADNPTSKVAGLHNEKEGTTLTYVEDTSRD</sequence>
<feature type="transmembrane region" description="Helical" evidence="9">
    <location>
        <begin position="12"/>
        <end position="33"/>
    </location>
</feature>
<keyword evidence="5 9" id="KW-1133">Transmembrane helix</keyword>
<evidence type="ECO:0000256" key="5">
    <source>
        <dbReference type="ARBA" id="ARBA00022989"/>
    </source>
</evidence>
<dbReference type="PROSITE" id="PS50850">
    <property type="entry name" value="MFS"/>
    <property type="match status" value="1"/>
</dbReference>
<comment type="similarity">
    <text evidence="2 7">Belongs to the major facilitator superfamily. Sugar transporter (TC 2.A.1.1) family.</text>
</comment>
<feature type="transmembrane region" description="Helical" evidence="9">
    <location>
        <begin position="158"/>
        <end position="176"/>
    </location>
</feature>
<proteinExistence type="inferred from homology"/>
<name>A0AAN8IC47_9EURO</name>
<reference evidence="11 12" key="1">
    <citation type="submission" date="2022-12" db="EMBL/GenBank/DDBJ databases">
        <title>Genomic features and morphological characterization of a novel Knufia sp. strain isolated from spacecraft assembly facility.</title>
        <authorList>
            <person name="Teixeira M."/>
            <person name="Chander A.M."/>
            <person name="Stajich J.E."/>
            <person name="Venkateswaran K."/>
        </authorList>
    </citation>
    <scope>NUCLEOTIDE SEQUENCE [LARGE SCALE GENOMIC DNA]</scope>
    <source>
        <strain evidence="11 12">FJI-L2-BK-P2</strain>
    </source>
</reference>
<dbReference type="CDD" id="cd17356">
    <property type="entry name" value="MFS_HXT"/>
    <property type="match status" value="1"/>
</dbReference>
<feature type="transmembrane region" description="Helical" evidence="9">
    <location>
        <begin position="407"/>
        <end position="430"/>
    </location>
</feature>
<feature type="transmembrane region" description="Helical" evidence="9">
    <location>
        <begin position="442"/>
        <end position="462"/>
    </location>
</feature>
<dbReference type="Pfam" id="PF00083">
    <property type="entry name" value="Sugar_tr"/>
    <property type="match status" value="1"/>
</dbReference>
<feature type="transmembrane region" description="Helical" evidence="9">
    <location>
        <begin position="371"/>
        <end position="395"/>
    </location>
</feature>
<evidence type="ECO:0000256" key="9">
    <source>
        <dbReference type="SAM" id="Phobius"/>
    </source>
</evidence>
<dbReference type="InterPro" id="IPR020846">
    <property type="entry name" value="MFS_dom"/>
</dbReference>
<dbReference type="EMBL" id="JAKLMC020000002">
    <property type="protein sequence ID" value="KAK5958100.1"/>
    <property type="molecule type" value="Genomic_DNA"/>
</dbReference>
<evidence type="ECO:0000259" key="10">
    <source>
        <dbReference type="PROSITE" id="PS50850"/>
    </source>
</evidence>
<feature type="transmembrane region" description="Helical" evidence="9">
    <location>
        <begin position="70"/>
        <end position="88"/>
    </location>
</feature>
<evidence type="ECO:0000256" key="8">
    <source>
        <dbReference type="SAM" id="MobiDB-lite"/>
    </source>
</evidence>
<dbReference type="NCBIfam" id="TIGR00879">
    <property type="entry name" value="SP"/>
    <property type="match status" value="1"/>
</dbReference>
<dbReference type="PANTHER" id="PTHR48022:SF17">
    <property type="entry name" value="HEXOSE TRANSPORTER"/>
    <property type="match status" value="1"/>
</dbReference>
<evidence type="ECO:0000256" key="1">
    <source>
        <dbReference type="ARBA" id="ARBA00004141"/>
    </source>
</evidence>
<evidence type="ECO:0000256" key="6">
    <source>
        <dbReference type="ARBA" id="ARBA00023136"/>
    </source>
</evidence>
<comment type="caution">
    <text evidence="11">The sequence shown here is derived from an EMBL/GenBank/DDBJ whole genome shotgun (WGS) entry which is preliminary data.</text>
</comment>
<keyword evidence="6 9" id="KW-0472">Membrane</keyword>
<gene>
    <name evidence="11" type="primary">SNF3_2</name>
    <name evidence="11" type="ORF">OHC33_001290</name>
</gene>
<dbReference type="PRINTS" id="PR00171">
    <property type="entry name" value="SUGRTRNSPORT"/>
</dbReference>
<evidence type="ECO:0000313" key="12">
    <source>
        <dbReference type="Proteomes" id="UP001316803"/>
    </source>
</evidence>
<accession>A0AAN8IC47</accession>
<feature type="transmembrane region" description="Helical" evidence="9">
    <location>
        <begin position="128"/>
        <end position="146"/>
    </location>
</feature>
<dbReference type="InterPro" id="IPR005828">
    <property type="entry name" value="MFS_sugar_transport-like"/>
</dbReference>
<dbReference type="PANTHER" id="PTHR48022">
    <property type="entry name" value="PLASTIDIC GLUCOSE TRANSPORTER 4"/>
    <property type="match status" value="1"/>
</dbReference>
<dbReference type="PROSITE" id="PS00217">
    <property type="entry name" value="SUGAR_TRANSPORT_2"/>
    <property type="match status" value="1"/>
</dbReference>
<feature type="transmembrane region" description="Helical" evidence="9">
    <location>
        <begin position="340"/>
        <end position="359"/>
    </location>
</feature>